<dbReference type="AlphaFoldDB" id="X1PD83"/>
<accession>X1PD83</accession>
<name>X1PD83_9ZZZZ</name>
<feature type="non-terminal residue" evidence="2">
    <location>
        <position position="141"/>
    </location>
</feature>
<feature type="coiled-coil region" evidence="1">
    <location>
        <begin position="6"/>
        <end position="120"/>
    </location>
</feature>
<proteinExistence type="predicted"/>
<gene>
    <name evidence="2" type="ORF">S06H3_63135</name>
</gene>
<comment type="caution">
    <text evidence="2">The sequence shown here is derived from an EMBL/GenBank/DDBJ whole genome shotgun (WGS) entry which is preliminary data.</text>
</comment>
<organism evidence="2">
    <name type="scientific">marine sediment metagenome</name>
    <dbReference type="NCBI Taxonomy" id="412755"/>
    <lineage>
        <taxon>unclassified sequences</taxon>
        <taxon>metagenomes</taxon>
        <taxon>ecological metagenomes</taxon>
    </lineage>
</organism>
<evidence type="ECO:0000256" key="1">
    <source>
        <dbReference type="SAM" id="Coils"/>
    </source>
</evidence>
<evidence type="ECO:0000313" key="2">
    <source>
        <dbReference type="EMBL" id="GAI54272.1"/>
    </source>
</evidence>
<keyword evidence="1" id="KW-0175">Coiled coil</keyword>
<sequence length="141" mass="16291">LGLSLYDELEGQAKDLAKQQETEKALANSAISEMGDEIARKPAYEAELEQAQSELSHIEEVLKGQEAKLNSLRQEKDRLENKKLQLIELQEHLTETERALERWDDQIKQHHSRLKEYEELIAQRSTIDDGYAQFTQTKKLG</sequence>
<protein>
    <submittedName>
        <fullName evidence="2">Uncharacterized protein</fullName>
    </submittedName>
</protein>
<dbReference type="EMBL" id="BARV01041815">
    <property type="protein sequence ID" value="GAI54272.1"/>
    <property type="molecule type" value="Genomic_DNA"/>
</dbReference>
<feature type="non-terminal residue" evidence="2">
    <location>
        <position position="1"/>
    </location>
</feature>
<reference evidence="2" key="1">
    <citation type="journal article" date="2014" name="Front. Microbiol.">
        <title>High frequency of phylogenetically diverse reductive dehalogenase-homologous genes in deep subseafloor sedimentary metagenomes.</title>
        <authorList>
            <person name="Kawai M."/>
            <person name="Futagami T."/>
            <person name="Toyoda A."/>
            <person name="Takaki Y."/>
            <person name="Nishi S."/>
            <person name="Hori S."/>
            <person name="Arai W."/>
            <person name="Tsubouchi T."/>
            <person name="Morono Y."/>
            <person name="Uchiyama I."/>
            <person name="Ito T."/>
            <person name="Fujiyama A."/>
            <person name="Inagaki F."/>
            <person name="Takami H."/>
        </authorList>
    </citation>
    <scope>NUCLEOTIDE SEQUENCE</scope>
    <source>
        <strain evidence="2">Expedition CK06-06</strain>
    </source>
</reference>